<evidence type="ECO:0000256" key="6">
    <source>
        <dbReference type="ARBA" id="ARBA00023180"/>
    </source>
</evidence>
<dbReference type="Pfam" id="PF08016">
    <property type="entry name" value="PKD_channel"/>
    <property type="match status" value="1"/>
</dbReference>
<evidence type="ECO:0000256" key="7">
    <source>
        <dbReference type="PIRSR" id="PIRSR603915-2"/>
    </source>
</evidence>
<dbReference type="AlphaFoldDB" id="A0A024U229"/>
<name>A0A024U229_9STRA</name>
<comment type="subcellular location">
    <subcellularLocation>
        <location evidence="1">Membrane</location>
        <topology evidence="1">Multi-pass membrane protein</topology>
    </subcellularLocation>
</comment>
<accession>A0A024U229</accession>
<protein>
    <submittedName>
        <fullName evidence="12">Uncharacterized protein</fullName>
    </submittedName>
</protein>
<dbReference type="GeneID" id="20084710"/>
<keyword evidence="5 9" id="KW-0472">Membrane</keyword>
<dbReference type="STRING" id="157072.A0A024U229"/>
<evidence type="ECO:0000256" key="3">
    <source>
        <dbReference type="ARBA" id="ARBA00022692"/>
    </source>
</evidence>
<dbReference type="PANTHER" id="PTHR10877:SF183">
    <property type="entry name" value="AT14535P-RELATED"/>
    <property type="match status" value="1"/>
</dbReference>
<comment type="similarity">
    <text evidence="2">Belongs to the polycystin family.</text>
</comment>
<dbReference type="InterPro" id="IPR013122">
    <property type="entry name" value="PKD1_2_channel"/>
</dbReference>
<feature type="compositionally biased region" description="Basic and acidic residues" evidence="8">
    <location>
        <begin position="12"/>
        <end position="27"/>
    </location>
</feature>
<evidence type="ECO:0000259" key="10">
    <source>
        <dbReference type="Pfam" id="PF08016"/>
    </source>
</evidence>
<dbReference type="GO" id="GO:0005509">
    <property type="term" value="F:calcium ion binding"/>
    <property type="evidence" value="ECO:0007669"/>
    <property type="project" value="InterPro"/>
</dbReference>
<feature type="domain" description="Polycystin" evidence="11">
    <location>
        <begin position="106"/>
        <end position="319"/>
    </location>
</feature>
<evidence type="ECO:0000256" key="1">
    <source>
        <dbReference type="ARBA" id="ARBA00004141"/>
    </source>
</evidence>
<dbReference type="InterPro" id="IPR046791">
    <property type="entry name" value="Polycystin_dom"/>
</dbReference>
<evidence type="ECO:0000313" key="12">
    <source>
        <dbReference type="EMBL" id="ETW00280.1"/>
    </source>
</evidence>
<dbReference type="eggNOG" id="KOG3599">
    <property type="taxonomic scope" value="Eukaryota"/>
</dbReference>
<dbReference type="PANTHER" id="PTHR10877">
    <property type="entry name" value="POLYCYSTIN FAMILY MEMBER"/>
    <property type="match status" value="1"/>
</dbReference>
<dbReference type="EMBL" id="KI913965">
    <property type="protein sequence ID" value="ETW00280.1"/>
    <property type="molecule type" value="Genomic_DNA"/>
</dbReference>
<evidence type="ECO:0000256" key="4">
    <source>
        <dbReference type="ARBA" id="ARBA00022989"/>
    </source>
</evidence>
<feature type="transmembrane region" description="Helical" evidence="9">
    <location>
        <begin position="457"/>
        <end position="479"/>
    </location>
</feature>
<evidence type="ECO:0000259" key="11">
    <source>
        <dbReference type="Pfam" id="PF20519"/>
    </source>
</evidence>
<sequence>MRQNHGAVASAELRKDHMHSMKKDKEPTPSTHQLRLLHFTAHARQKLAAKREIHDMVNYVIFLALFLTVAIMSTNGDDLFKFSKLVRSHLAVRPFQLINTSVYKSYADVSNLDEFYEYLVGPFWGALYGGDSYDGDVTLPSVLNTTTTNKTYVNYNRGYLGGVGRILGTIRLGQVRVAAHACDNLAPEGSTWCFPEYSSSTASTESFGLGHEPYEAVHTHLDEPRYISITNRVYPGPDFTVEIPNTESIDCDVMTKEHCTVYKMLDDLRANKFWDLATRAIFVDLSVYNPHCNALAVVRLFLEQTDGGGIMPSISVRPFVAHLSFDSTQTSFMLVCEGLLYLVVCHQAFVAVRSLRTVGIKYYAVRANIANDINIVFFFVVLGLKVLTHASMPTEFQDDVYVNVRSSANYDYLSRSVNSLNCFLSVLKVFKYLSFIPTFSVLTATVSGAVDELIGLFAMIAILLFGGSLAFTIAFGTMLRHYSIVVNSLYVCRSVACPMQPSHPLVLVSVRSYSLMGIFTLKFDAEEIFDGNRVLGPLFFVVFVSLIILVIMHMLIACFANAYLEQKQTQMQPKETQLHTLGADICDHILHNMIFAMPVVGHRVFLPLYIYAMKAMKDAPALTSGDSRMKSTDRRGAVHLLEEKSSREAVKAPGTNRVYPIQEDPTAVESDDGAPATFDNLLREMAEERMAFANEVELMLKHLNELQTKQSVAHARELVQVLATAHELEERLNSNLHEILE</sequence>
<feature type="transmembrane region" description="Helical" evidence="9">
    <location>
        <begin position="373"/>
        <end position="392"/>
    </location>
</feature>
<evidence type="ECO:0000256" key="8">
    <source>
        <dbReference type="SAM" id="MobiDB-lite"/>
    </source>
</evidence>
<evidence type="ECO:0000256" key="5">
    <source>
        <dbReference type="ARBA" id="ARBA00023136"/>
    </source>
</evidence>
<feature type="transmembrane region" description="Helical" evidence="9">
    <location>
        <begin position="56"/>
        <end position="74"/>
    </location>
</feature>
<organism evidence="12">
    <name type="scientific">Aphanomyces invadans</name>
    <dbReference type="NCBI Taxonomy" id="157072"/>
    <lineage>
        <taxon>Eukaryota</taxon>
        <taxon>Sar</taxon>
        <taxon>Stramenopiles</taxon>
        <taxon>Oomycota</taxon>
        <taxon>Saprolegniomycetes</taxon>
        <taxon>Saprolegniales</taxon>
        <taxon>Verrucalvaceae</taxon>
        <taxon>Aphanomyces</taxon>
    </lineage>
</organism>
<feature type="domain" description="Polycystin cation channel PKD1/PKD2" evidence="10">
    <location>
        <begin position="326"/>
        <end position="564"/>
    </location>
</feature>
<gene>
    <name evidence="12" type="ORF">H310_07660</name>
</gene>
<dbReference type="PRINTS" id="PR01433">
    <property type="entry name" value="POLYCYSTIN2"/>
</dbReference>
<dbReference type="VEuPathDB" id="FungiDB:H310_07660"/>
<feature type="region of interest" description="Disordered" evidence="8">
    <location>
        <begin position="1"/>
        <end position="31"/>
    </location>
</feature>
<evidence type="ECO:0000256" key="2">
    <source>
        <dbReference type="ARBA" id="ARBA00007200"/>
    </source>
</evidence>
<dbReference type="GO" id="GO:0016020">
    <property type="term" value="C:membrane"/>
    <property type="evidence" value="ECO:0007669"/>
    <property type="project" value="UniProtKB-SubCell"/>
</dbReference>
<keyword evidence="6" id="KW-0325">Glycoprotein</keyword>
<keyword evidence="4 9" id="KW-1133">Transmembrane helix</keyword>
<feature type="transmembrane region" description="Helical" evidence="9">
    <location>
        <begin position="538"/>
        <end position="564"/>
    </location>
</feature>
<feature type="disulfide bond" evidence="7">
    <location>
        <begin position="182"/>
        <end position="193"/>
    </location>
</feature>
<reference evidence="12" key="1">
    <citation type="submission" date="2013-12" db="EMBL/GenBank/DDBJ databases">
        <title>The Genome Sequence of Aphanomyces invadans NJM9701.</title>
        <authorList>
            <consortium name="The Broad Institute Genomics Platform"/>
            <person name="Russ C."/>
            <person name="Tyler B."/>
            <person name="van West P."/>
            <person name="Dieguez-Uribeondo J."/>
            <person name="Young S.K."/>
            <person name="Zeng Q."/>
            <person name="Gargeya S."/>
            <person name="Fitzgerald M."/>
            <person name="Abouelleil A."/>
            <person name="Alvarado L."/>
            <person name="Chapman S.B."/>
            <person name="Gainer-Dewar J."/>
            <person name="Goldberg J."/>
            <person name="Griggs A."/>
            <person name="Gujja S."/>
            <person name="Hansen M."/>
            <person name="Howarth C."/>
            <person name="Imamovic A."/>
            <person name="Ireland A."/>
            <person name="Larimer J."/>
            <person name="McCowan C."/>
            <person name="Murphy C."/>
            <person name="Pearson M."/>
            <person name="Poon T.W."/>
            <person name="Priest M."/>
            <person name="Roberts A."/>
            <person name="Saif S."/>
            <person name="Shea T."/>
            <person name="Sykes S."/>
            <person name="Wortman J."/>
            <person name="Nusbaum C."/>
            <person name="Birren B."/>
        </authorList>
    </citation>
    <scope>NUCLEOTIDE SEQUENCE [LARGE SCALE GENOMIC DNA]</scope>
    <source>
        <strain evidence="12">NJM9701</strain>
    </source>
</reference>
<feature type="transmembrane region" description="Helical" evidence="9">
    <location>
        <begin position="332"/>
        <end position="352"/>
    </location>
</feature>
<dbReference type="Pfam" id="PF20519">
    <property type="entry name" value="Polycystin_dom"/>
    <property type="match status" value="1"/>
</dbReference>
<evidence type="ECO:0000256" key="9">
    <source>
        <dbReference type="SAM" id="Phobius"/>
    </source>
</evidence>
<dbReference type="InterPro" id="IPR003915">
    <property type="entry name" value="PKD_2"/>
</dbReference>
<dbReference type="InterPro" id="IPR051223">
    <property type="entry name" value="Polycystin"/>
</dbReference>
<dbReference type="OrthoDB" id="444119at2759"/>
<proteinExistence type="inferred from homology"/>
<dbReference type="RefSeq" id="XP_008871305.1">
    <property type="nucleotide sequence ID" value="XM_008873083.1"/>
</dbReference>
<keyword evidence="3 9" id="KW-0812">Transmembrane</keyword>